<keyword evidence="1" id="KW-0472">Membrane</keyword>
<name>L7JW11_TRAHO</name>
<reference evidence="2 3" key="1">
    <citation type="journal article" date="2012" name="PLoS Pathog.">
        <title>The genome of the obligate intracellular parasite Trachipleistophora hominis: new insights into microsporidian genome dynamics and reductive evolution.</title>
        <authorList>
            <person name="Heinz E."/>
            <person name="Williams T.A."/>
            <person name="Nakjang S."/>
            <person name="Noel C.J."/>
            <person name="Swan D.C."/>
            <person name="Goldberg A.V."/>
            <person name="Harris S.R."/>
            <person name="Weinmaier T."/>
            <person name="Markert S."/>
            <person name="Becher D."/>
            <person name="Bernhardt J."/>
            <person name="Dagan T."/>
            <person name="Hacker C."/>
            <person name="Lucocq J.M."/>
            <person name="Schweder T."/>
            <person name="Rattei T."/>
            <person name="Hall N."/>
            <person name="Hirt R.P."/>
            <person name="Embley T.M."/>
        </authorList>
    </citation>
    <scope>NUCLEOTIDE SEQUENCE [LARGE SCALE GENOMIC DNA]</scope>
</reference>
<dbReference type="AlphaFoldDB" id="L7JW11"/>
<gene>
    <name evidence="2" type="ORF">THOM_1834</name>
</gene>
<evidence type="ECO:0000313" key="2">
    <source>
        <dbReference type="EMBL" id="ELQ75211.1"/>
    </source>
</evidence>
<dbReference type="OrthoDB" id="10408476at2759"/>
<organism evidence="2 3">
    <name type="scientific">Trachipleistophora hominis</name>
    <name type="common">Microsporidian parasite</name>
    <dbReference type="NCBI Taxonomy" id="72359"/>
    <lineage>
        <taxon>Eukaryota</taxon>
        <taxon>Fungi</taxon>
        <taxon>Fungi incertae sedis</taxon>
        <taxon>Microsporidia</taxon>
        <taxon>Pleistophoridae</taxon>
        <taxon>Trachipleistophora</taxon>
    </lineage>
</organism>
<dbReference type="Proteomes" id="UP000011185">
    <property type="component" value="Unassembled WGS sequence"/>
</dbReference>
<dbReference type="EMBL" id="JH993981">
    <property type="protein sequence ID" value="ELQ75211.1"/>
    <property type="molecule type" value="Genomic_DNA"/>
</dbReference>
<sequence>MNTLFILNGIIPICFVCILSLVADLLNIFIGNIMAWYLIEKNWYITCSYDITKFIRHVSIDGNKITIVDQFNNKETVESEVIDETFKRFPFYNIEYRESIQALLFFRNAPCLFPDEVIFLKNKLPNINKLGFEEFTKIVIKEKHSIDDITSFSTLFGFFVYGFLDGFEIQIYKNCILVLMEGKYFFCIQIEDCCRYFGTISVEWSYPILLKIYQSSFKIVIGKTIYVGQVYDEIVNVKARKYWFNKRLSCTELEKIFASLDLESPQMHLPKAETNYLSLYTSKQEKVKEYKRVYHKNFKEMYRAC</sequence>
<keyword evidence="1" id="KW-1133">Transmembrane helix</keyword>
<proteinExistence type="predicted"/>
<dbReference type="OMA" id="NIMAWYL"/>
<feature type="transmembrane region" description="Helical" evidence="1">
    <location>
        <begin position="6"/>
        <end position="39"/>
    </location>
</feature>
<keyword evidence="1" id="KW-0812">Transmembrane</keyword>
<protein>
    <submittedName>
        <fullName evidence="2">Uncharacterized protein</fullName>
    </submittedName>
</protein>
<dbReference type="VEuPathDB" id="MicrosporidiaDB:THOM_1834"/>
<dbReference type="InParanoid" id="L7JW11"/>
<keyword evidence="3" id="KW-1185">Reference proteome</keyword>
<evidence type="ECO:0000256" key="1">
    <source>
        <dbReference type="SAM" id="Phobius"/>
    </source>
</evidence>
<accession>L7JW11</accession>
<dbReference type="HOGENOM" id="CLU_912723_0_0_1"/>
<evidence type="ECO:0000313" key="3">
    <source>
        <dbReference type="Proteomes" id="UP000011185"/>
    </source>
</evidence>